<protein>
    <submittedName>
        <fullName evidence="1">PE-PGRS family domain protein</fullName>
    </submittedName>
</protein>
<dbReference type="Proteomes" id="UP000020681">
    <property type="component" value="Unassembled WGS sequence"/>
</dbReference>
<keyword evidence="2" id="KW-1185">Reference proteome</keyword>
<evidence type="ECO:0000313" key="1">
    <source>
        <dbReference type="EMBL" id="EUA91771.1"/>
    </source>
</evidence>
<name>A0ABP3APE6_MYCUL</name>
<comment type="caution">
    <text evidence="1">The sequence shown here is derived from an EMBL/GenBank/DDBJ whole genome shotgun (WGS) entry which is preliminary data.</text>
</comment>
<proteinExistence type="predicted"/>
<accession>A0ABP3APE6</accession>
<organism evidence="1 2">
    <name type="scientific">Mycobacterium ulcerans str. Harvey</name>
    <dbReference type="NCBI Taxonomy" id="1299332"/>
    <lineage>
        <taxon>Bacteria</taxon>
        <taxon>Bacillati</taxon>
        <taxon>Actinomycetota</taxon>
        <taxon>Actinomycetes</taxon>
        <taxon>Mycobacteriales</taxon>
        <taxon>Mycobacteriaceae</taxon>
        <taxon>Mycobacterium</taxon>
        <taxon>Mycobacterium ulcerans group</taxon>
    </lineage>
</organism>
<sequence>MGGVDVLGNLGGELSAVGAQFNAAVAAGLTGDFSGFPVLVDTVSGLPGAVLAQLGQAQNGVLGGFVDGQLAFNQSLVANEVALQQALFGTDAALNGAVNHGFNAVNLLVGTGEQAVNAVLGAPTPASFTGSLLVGGSLEGDIPTGGLAWCGAPVAVVQRGFGRPSTGRCVVVERVRPSPSGFQC</sequence>
<dbReference type="EMBL" id="JAOL01000085">
    <property type="protein sequence ID" value="EUA91771.1"/>
    <property type="molecule type" value="Genomic_DNA"/>
</dbReference>
<evidence type="ECO:0000313" key="2">
    <source>
        <dbReference type="Proteomes" id="UP000020681"/>
    </source>
</evidence>
<reference evidence="1 2" key="1">
    <citation type="submission" date="2014-01" db="EMBL/GenBank/DDBJ databases">
        <authorList>
            <person name="Dobos K."/>
            <person name="Lenaerts A."/>
            <person name="Ordway D."/>
            <person name="DeGroote M.A."/>
            <person name="Parker T."/>
            <person name="Sizemore C."/>
            <person name="Tallon L.J."/>
            <person name="Sadzewicz L.K."/>
            <person name="Sengamalay N."/>
            <person name="Fraser C.M."/>
            <person name="Hine E."/>
            <person name="Shefchek K.A."/>
            <person name="Das S.P."/>
            <person name="Tettelin H."/>
        </authorList>
    </citation>
    <scope>NUCLEOTIDE SEQUENCE [LARGE SCALE GENOMIC DNA]</scope>
    <source>
        <strain evidence="1 2">Harvey</strain>
    </source>
</reference>
<gene>
    <name evidence="1" type="ORF">I551_1690</name>
</gene>